<feature type="domain" description="DUF4372" evidence="6">
    <location>
        <begin position="4"/>
        <end position="76"/>
    </location>
</feature>
<feature type="domain" description="Transposase IS4-like" evidence="5">
    <location>
        <begin position="123"/>
        <end position="333"/>
    </location>
</feature>
<dbReference type="Pfam" id="PF14294">
    <property type="entry name" value="DUF4372"/>
    <property type="match status" value="1"/>
</dbReference>
<evidence type="ECO:0000256" key="2">
    <source>
        <dbReference type="ARBA" id="ARBA00022578"/>
    </source>
</evidence>
<comment type="similarity">
    <text evidence="1">Belongs to the transposase 11 family.</text>
</comment>
<dbReference type="Pfam" id="PF01609">
    <property type="entry name" value="DDE_Tnp_1"/>
    <property type="match status" value="1"/>
</dbReference>
<comment type="caution">
    <text evidence="7">The sequence shown here is derived from an EMBL/GenBank/DDBJ whole genome shotgun (WGS) entry which is preliminary data.</text>
</comment>
<keyword evidence="2" id="KW-0815">Transposition</keyword>
<dbReference type="EMBL" id="QNZL01000093">
    <property type="protein sequence ID" value="RTZ80327.1"/>
    <property type="molecule type" value="Genomic_DNA"/>
</dbReference>
<dbReference type="InterPro" id="IPR047952">
    <property type="entry name" value="Transpos_IS4"/>
</dbReference>
<dbReference type="Proteomes" id="UP000286801">
    <property type="component" value="Unassembled WGS sequence"/>
</dbReference>
<protein>
    <submittedName>
        <fullName evidence="7">IS4 family transposase</fullName>
    </submittedName>
</protein>
<sequence>MFSGEYIFSQVMDHLPMHTFRKCVERYSGNRYVKSFNCFDQFLCMAFGQLTHRESLRDIEICLRAHNPKLYHIGIRGGISRNTFSNANKTRDWRIYADFAHALIKIARPLYSREDLGLEMKNTVYALDASTIDLCMSVFPWALFRSTKSAVKLHTLLDLRGNIPIFMHISDGKMHDVNALDLLIPETGAFYIMDRGYLDFTRLYRWHTAGAYFVIRAKSNTKFKRRYSRPVEMNKGVICDHTVVLTGLNSSAAYPKTLRRIHYYDSETEKHFNFLTNNFVFSAQTIADLYRYRWQIELFFKWIKQHLRIKSFYGTSENAVKTQIWIAVSVYVLVAIIKKRLKIETSLYNILQVLSLTLFEKISLIQLLDKSNNNPMLIEDSIQLNLFDNFLGH</sequence>
<evidence type="ECO:0000256" key="4">
    <source>
        <dbReference type="ARBA" id="ARBA00023172"/>
    </source>
</evidence>
<dbReference type="InterPro" id="IPR012337">
    <property type="entry name" value="RNaseH-like_sf"/>
</dbReference>
<dbReference type="AlphaFoldDB" id="A0A432G9R6"/>
<dbReference type="NCBIfam" id="NF033592">
    <property type="entry name" value="transpos_IS4_1"/>
    <property type="match status" value="1"/>
</dbReference>
<evidence type="ECO:0000259" key="5">
    <source>
        <dbReference type="Pfam" id="PF01609"/>
    </source>
</evidence>
<evidence type="ECO:0000259" key="6">
    <source>
        <dbReference type="Pfam" id="PF14294"/>
    </source>
</evidence>
<evidence type="ECO:0000313" key="8">
    <source>
        <dbReference type="Proteomes" id="UP000286801"/>
    </source>
</evidence>
<proteinExistence type="inferred from homology"/>
<gene>
    <name evidence="7" type="ORF">DSY97_03560</name>
</gene>
<dbReference type="PANTHER" id="PTHR33258:SF1">
    <property type="entry name" value="TRANSPOSASE INSL FOR INSERTION SEQUENCE ELEMENT IS186A-RELATED"/>
    <property type="match status" value="1"/>
</dbReference>
<evidence type="ECO:0000256" key="1">
    <source>
        <dbReference type="ARBA" id="ARBA00010075"/>
    </source>
</evidence>
<evidence type="ECO:0000256" key="3">
    <source>
        <dbReference type="ARBA" id="ARBA00023125"/>
    </source>
</evidence>
<name>A0A432G9R6_9DELT</name>
<dbReference type="GO" id="GO:0003677">
    <property type="term" value="F:DNA binding"/>
    <property type="evidence" value="ECO:0007669"/>
    <property type="project" value="UniProtKB-KW"/>
</dbReference>
<dbReference type="GO" id="GO:0006313">
    <property type="term" value="P:DNA transposition"/>
    <property type="evidence" value="ECO:0007669"/>
    <property type="project" value="InterPro"/>
</dbReference>
<evidence type="ECO:0000313" key="7">
    <source>
        <dbReference type="EMBL" id="RTZ80327.1"/>
    </source>
</evidence>
<dbReference type="GO" id="GO:0004803">
    <property type="term" value="F:transposase activity"/>
    <property type="evidence" value="ECO:0007669"/>
    <property type="project" value="InterPro"/>
</dbReference>
<dbReference type="InterPro" id="IPR025399">
    <property type="entry name" value="DUF4372"/>
</dbReference>
<dbReference type="Gene3D" id="3.90.350.10">
    <property type="entry name" value="Transposase Inhibitor Protein From Tn5, Chain A, domain 1"/>
    <property type="match status" value="1"/>
</dbReference>
<organism evidence="7 8">
    <name type="scientific">SAR324 cluster bacterium</name>
    <dbReference type="NCBI Taxonomy" id="2024889"/>
    <lineage>
        <taxon>Bacteria</taxon>
        <taxon>Deltaproteobacteria</taxon>
        <taxon>SAR324 cluster</taxon>
    </lineage>
</organism>
<keyword evidence="3" id="KW-0238">DNA-binding</keyword>
<dbReference type="InterPro" id="IPR002559">
    <property type="entry name" value="Transposase_11"/>
</dbReference>
<accession>A0A432G9R6</accession>
<keyword evidence="4" id="KW-0233">DNA recombination</keyword>
<dbReference type="SUPFAM" id="SSF53098">
    <property type="entry name" value="Ribonuclease H-like"/>
    <property type="match status" value="1"/>
</dbReference>
<reference evidence="7 8" key="1">
    <citation type="submission" date="2018-06" db="EMBL/GenBank/DDBJ databases">
        <title>Combined omics and stable isotope probing to characterize newly discovered Mariana Back-Arc vent microbial communities.</title>
        <authorList>
            <person name="Trembath-Reichert E."/>
            <person name="Huber J.A."/>
        </authorList>
    </citation>
    <scope>NUCLEOTIDE SEQUENCE [LARGE SCALE GENOMIC DNA]</scope>
    <source>
        <strain evidence="7">MAG 63_1</strain>
    </source>
</reference>
<dbReference type="PANTHER" id="PTHR33258">
    <property type="entry name" value="TRANSPOSASE INSL FOR INSERTION SEQUENCE ELEMENT IS186A-RELATED"/>
    <property type="match status" value="1"/>
</dbReference>